<protein>
    <submittedName>
        <fullName evidence="1">2-dehydro-3-deoxygalactonokinase</fullName>
    </submittedName>
</protein>
<name>A0ABY5GSB0_9GAMM</name>
<dbReference type="InterPro" id="IPR007729">
    <property type="entry name" value="DGOK"/>
</dbReference>
<dbReference type="Gene3D" id="3.30.420.310">
    <property type="entry name" value="2-keto-3-deoxy-galactonokinase, C-terminal domain"/>
    <property type="match status" value="1"/>
</dbReference>
<dbReference type="SUPFAM" id="SSF53067">
    <property type="entry name" value="Actin-like ATPase domain"/>
    <property type="match status" value="1"/>
</dbReference>
<accession>A0ABY5GSB0</accession>
<dbReference type="Gene3D" id="3.30.420.300">
    <property type="entry name" value="2-keto-3-deoxy-galactonokinase, substrate binding domain"/>
    <property type="match status" value="1"/>
</dbReference>
<dbReference type="InterPro" id="IPR042257">
    <property type="entry name" value="DGOK_C"/>
</dbReference>
<reference evidence="1" key="1">
    <citation type="submission" date="2021-04" db="EMBL/GenBank/DDBJ databases">
        <title>Oceanospirillales bacteria with DddD are important DMSP degraders in coastal seawater.</title>
        <authorList>
            <person name="Liu J."/>
        </authorList>
    </citation>
    <scope>NUCLEOTIDE SEQUENCE</scope>
    <source>
        <strain evidence="1">GY6</strain>
    </source>
</reference>
<evidence type="ECO:0000313" key="2">
    <source>
        <dbReference type="Proteomes" id="UP001059950"/>
    </source>
</evidence>
<dbReference type="InterPro" id="IPR043129">
    <property type="entry name" value="ATPase_NBD"/>
</dbReference>
<keyword evidence="2" id="KW-1185">Reference proteome</keyword>
<gene>
    <name evidence="1" type="ORF">KDX31_15105</name>
</gene>
<organism evidence="1 2">
    <name type="scientific">Amphritea atlantica</name>
    <dbReference type="NCBI Taxonomy" id="355243"/>
    <lineage>
        <taxon>Bacteria</taxon>
        <taxon>Pseudomonadati</taxon>
        <taxon>Pseudomonadota</taxon>
        <taxon>Gammaproteobacteria</taxon>
        <taxon>Oceanospirillales</taxon>
        <taxon>Oceanospirillaceae</taxon>
        <taxon>Amphritea</taxon>
    </lineage>
</organism>
<dbReference type="EMBL" id="CP073344">
    <property type="protein sequence ID" value="UTW02664.1"/>
    <property type="molecule type" value="Genomic_DNA"/>
</dbReference>
<dbReference type="Pfam" id="PF05035">
    <property type="entry name" value="DGOK"/>
    <property type="match status" value="1"/>
</dbReference>
<sequence>MAETDWIAVDWGSSQLRAWAMGADGSVLQWVSAERGMLTLAPDQFEPALLELIERWLPAAGVVTVIACGMVGARQGWREAPYCQVPCAPLSARQFVMIPSHSEQLKVYLLPGLSQELPADVMRGEETQIAGVLERQPEFNGIVCLPGTHCKWVRVNQGKVTGFQTFMTGELFALLAEHSVLKHGMNDPQADTLSSSLPEFLSAMRSAFEQPGQLSAALFSLRAQGLLQGMTADEARARLSGLLIGAELAASQMFRADEPVIIVGDSGVAELYAEALQSLGITPQRLNADAVTLAGLKAARSLLGI</sequence>
<evidence type="ECO:0000313" key="1">
    <source>
        <dbReference type="EMBL" id="UTW02664.1"/>
    </source>
</evidence>
<dbReference type="Proteomes" id="UP001059950">
    <property type="component" value="Chromosome"/>
</dbReference>
<proteinExistence type="predicted"/>
<dbReference type="InterPro" id="IPR042258">
    <property type="entry name" value="DGOK_N"/>
</dbReference>